<evidence type="ECO:0000313" key="3">
    <source>
        <dbReference type="EMBL" id="MCX2562357.1"/>
    </source>
</evidence>
<dbReference type="Pfam" id="PF00106">
    <property type="entry name" value="adh_short"/>
    <property type="match status" value="1"/>
</dbReference>
<comment type="similarity">
    <text evidence="1">Belongs to the short-chain dehydrogenases/reductases (SDR) family.</text>
</comment>
<dbReference type="SUPFAM" id="SSF51735">
    <property type="entry name" value="NAD(P)-binding Rossmann-fold domains"/>
    <property type="match status" value="1"/>
</dbReference>
<dbReference type="PANTHER" id="PTHR44196:SF1">
    <property type="entry name" value="DEHYDROGENASE_REDUCTASE SDR FAMILY MEMBER 7B"/>
    <property type="match status" value="1"/>
</dbReference>
<evidence type="ECO:0000313" key="4">
    <source>
        <dbReference type="Proteomes" id="UP001526446"/>
    </source>
</evidence>
<name>A0ABT3QAP2_9PROT</name>
<dbReference type="EMBL" id="JAPIUX010000071">
    <property type="protein sequence ID" value="MCX2562357.1"/>
    <property type="molecule type" value="Genomic_DNA"/>
</dbReference>
<dbReference type="RefSeq" id="WP_265794634.1">
    <property type="nucleotide sequence ID" value="NZ_JAPIUX010000071.1"/>
</dbReference>
<feature type="non-terminal residue" evidence="3">
    <location>
        <position position="109"/>
    </location>
</feature>
<keyword evidence="2" id="KW-0560">Oxidoreductase</keyword>
<dbReference type="Gene3D" id="3.40.50.720">
    <property type="entry name" value="NAD(P)-binding Rossmann-like Domain"/>
    <property type="match status" value="1"/>
</dbReference>
<reference evidence="3 4" key="1">
    <citation type="submission" date="2022-11" db="EMBL/GenBank/DDBJ databases">
        <title>Genome sequencing of Acetobacter type strain.</title>
        <authorList>
            <person name="Heo J."/>
            <person name="Lee D."/>
            <person name="Han B.-H."/>
            <person name="Hong S.-B."/>
            <person name="Kwon S.-W."/>
        </authorList>
    </citation>
    <scope>NUCLEOTIDE SEQUENCE [LARGE SCALE GENOMIC DNA]</scope>
    <source>
        <strain evidence="3 4">KACC 21251</strain>
    </source>
</reference>
<dbReference type="Proteomes" id="UP001526446">
    <property type="component" value="Unassembled WGS sequence"/>
</dbReference>
<dbReference type="InterPro" id="IPR036291">
    <property type="entry name" value="NAD(P)-bd_dom_sf"/>
</dbReference>
<proteinExistence type="inferred from homology"/>
<evidence type="ECO:0000256" key="1">
    <source>
        <dbReference type="ARBA" id="ARBA00006484"/>
    </source>
</evidence>
<organism evidence="3 4">
    <name type="scientific">Acetobacter farinalis</name>
    <dbReference type="NCBI Taxonomy" id="1260984"/>
    <lineage>
        <taxon>Bacteria</taxon>
        <taxon>Pseudomonadati</taxon>
        <taxon>Pseudomonadota</taxon>
        <taxon>Alphaproteobacteria</taxon>
        <taxon>Acetobacterales</taxon>
        <taxon>Acetobacteraceae</taxon>
        <taxon>Acetobacter</taxon>
    </lineage>
</organism>
<keyword evidence="4" id="KW-1185">Reference proteome</keyword>
<dbReference type="PANTHER" id="PTHR44196">
    <property type="entry name" value="DEHYDROGENASE/REDUCTASE SDR FAMILY MEMBER 7B"/>
    <property type="match status" value="1"/>
</dbReference>
<comment type="caution">
    <text evidence="3">The sequence shown here is derived from an EMBL/GenBank/DDBJ whole genome shotgun (WGS) entry which is preliminary data.</text>
</comment>
<accession>A0ABT3QAP2</accession>
<protein>
    <submittedName>
        <fullName evidence="3">SDR family NAD(P)-dependent oxidoreductase</fullName>
    </submittedName>
</protein>
<dbReference type="InterPro" id="IPR002347">
    <property type="entry name" value="SDR_fam"/>
</dbReference>
<sequence length="109" mass="12176">MTETARKSALITGASSGIGAAYADRLARRGYDLVLVARNVERMEELAQRLTLETARKVDVLGADLTKSGLVTVLCRSSERFKLVSGDRRNHETYGRFQARGREDCVEQW</sequence>
<evidence type="ECO:0000256" key="2">
    <source>
        <dbReference type="ARBA" id="ARBA00023002"/>
    </source>
</evidence>
<gene>
    <name evidence="3" type="ORF">OQ252_13340</name>
</gene>